<sequence length="345" mass="37769">MKKTLIVVAALIVLPFALFAAERIVVLELLCRTACVHCPGAAIGADAVAENHPGEVLLVEYHLSDPFQNNESVTRAVFYSGDTVYIPAAFFDGVVKYIGPDAASNYESAFQARADSLSLLEITLEKTEDAYMSGGTLTATIKNTSEHEITGRVHFTITESNIRYSWVKDKKWVNFALRDMLPDAYGAEITLAAGADTTITRDYEINPAWPYHTDDLDNIEFGCFVQDTTVYQGRLREILQAAVIPLANPLLEGIEEKPLPISFSLKVPTLVHAHGYIELSLDATYQVNLTLYDAIGRLVKTLHAGALSAGSHLIAIEVETLPAGAYFIRASAGRHKQVSKLIILE</sequence>
<dbReference type="SUPFAM" id="SSF52833">
    <property type="entry name" value="Thioredoxin-like"/>
    <property type="match status" value="1"/>
</dbReference>
<dbReference type="InterPro" id="IPR026444">
    <property type="entry name" value="Secre_tail"/>
</dbReference>
<evidence type="ECO:0008006" key="3">
    <source>
        <dbReference type="Google" id="ProtNLM"/>
    </source>
</evidence>
<dbReference type="EMBL" id="NJBO01000007">
    <property type="protein sequence ID" value="TKJ42964.1"/>
    <property type="molecule type" value="Genomic_DNA"/>
</dbReference>
<dbReference type="InterPro" id="IPR036249">
    <property type="entry name" value="Thioredoxin-like_sf"/>
</dbReference>
<comment type="caution">
    <text evidence="1">The sequence shown here is derived from an EMBL/GenBank/DDBJ whole genome shotgun (WGS) entry which is preliminary data.</text>
</comment>
<dbReference type="NCBIfam" id="TIGR04183">
    <property type="entry name" value="Por_Secre_tail"/>
    <property type="match status" value="1"/>
</dbReference>
<reference evidence="1 2" key="1">
    <citation type="submission" date="2017-06" db="EMBL/GenBank/DDBJ databases">
        <title>Novel microbial phyla capable of carbon fixation and sulfur reduction in deep-sea sediments.</title>
        <authorList>
            <person name="Huang J."/>
            <person name="Baker B."/>
            <person name="Wang Y."/>
        </authorList>
    </citation>
    <scope>NUCLEOTIDE SEQUENCE [LARGE SCALE GENOMIC DNA]</scope>
    <source>
        <strain evidence="1">B3_TA06</strain>
    </source>
</reference>
<name>A0A532V6Y7_UNCT6</name>
<gene>
    <name evidence="1" type="ORF">CEE36_05625</name>
</gene>
<dbReference type="Proteomes" id="UP000317778">
    <property type="component" value="Unassembled WGS sequence"/>
</dbReference>
<evidence type="ECO:0000313" key="1">
    <source>
        <dbReference type="EMBL" id="TKJ42964.1"/>
    </source>
</evidence>
<dbReference type="InterPro" id="IPR013783">
    <property type="entry name" value="Ig-like_fold"/>
</dbReference>
<accession>A0A532V6Y7</accession>
<protein>
    <recommendedName>
        <fullName evidence="3">Secretion system C-terminal sorting domain-containing protein</fullName>
    </recommendedName>
</protein>
<proteinExistence type="predicted"/>
<organism evidence="1 2">
    <name type="scientific">candidate division TA06 bacterium B3_TA06</name>
    <dbReference type="NCBI Taxonomy" id="2012487"/>
    <lineage>
        <taxon>Bacteria</taxon>
        <taxon>Bacteria division TA06</taxon>
    </lineage>
</organism>
<dbReference type="AlphaFoldDB" id="A0A532V6Y7"/>
<evidence type="ECO:0000313" key="2">
    <source>
        <dbReference type="Proteomes" id="UP000317778"/>
    </source>
</evidence>
<dbReference type="Gene3D" id="2.60.40.10">
    <property type="entry name" value="Immunoglobulins"/>
    <property type="match status" value="1"/>
</dbReference>